<dbReference type="PANTHER" id="PTHR48051:SF1">
    <property type="entry name" value="RAS SUPPRESSOR PROTEIN 1"/>
    <property type="match status" value="1"/>
</dbReference>
<evidence type="ECO:0000256" key="2">
    <source>
        <dbReference type="ARBA" id="ARBA00022737"/>
    </source>
</evidence>
<gene>
    <name evidence="4" type="ORF">LX95_00768</name>
</gene>
<dbReference type="SUPFAM" id="SSF52058">
    <property type="entry name" value="L domain-like"/>
    <property type="match status" value="1"/>
</dbReference>
<name>A0A2W7ISM2_9FLAO</name>
<dbReference type="InterPro" id="IPR050216">
    <property type="entry name" value="LRR_domain-containing"/>
</dbReference>
<dbReference type="InterPro" id="IPR055357">
    <property type="entry name" value="LRR_At1g61320_AtMIF1"/>
</dbReference>
<dbReference type="InterPro" id="IPR032675">
    <property type="entry name" value="LRR_dom_sf"/>
</dbReference>
<dbReference type="GO" id="GO:0005737">
    <property type="term" value="C:cytoplasm"/>
    <property type="evidence" value="ECO:0007669"/>
    <property type="project" value="TreeGrafter"/>
</dbReference>
<dbReference type="Gene3D" id="3.80.10.10">
    <property type="entry name" value="Ribonuclease Inhibitor"/>
    <property type="match status" value="4"/>
</dbReference>
<dbReference type="AlphaFoldDB" id="A0A2W7ISM2"/>
<feature type="domain" description="At1g61320/AtMIF1 LRR" evidence="3">
    <location>
        <begin position="605"/>
        <end position="752"/>
    </location>
</feature>
<dbReference type="EMBL" id="QKYV01000002">
    <property type="protein sequence ID" value="PZW42457.1"/>
    <property type="molecule type" value="Genomic_DNA"/>
</dbReference>
<evidence type="ECO:0000259" key="3">
    <source>
        <dbReference type="Pfam" id="PF23622"/>
    </source>
</evidence>
<dbReference type="SUPFAM" id="SSF52047">
    <property type="entry name" value="RNI-like"/>
    <property type="match status" value="1"/>
</dbReference>
<reference evidence="4 5" key="1">
    <citation type="submission" date="2018-06" db="EMBL/GenBank/DDBJ databases">
        <title>Genomic Encyclopedia of Archaeal and Bacterial Type Strains, Phase II (KMG-II): from individual species to whole genera.</title>
        <authorList>
            <person name="Goeker M."/>
        </authorList>
    </citation>
    <scope>NUCLEOTIDE SEQUENCE [LARGE SCALE GENOMIC DNA]</scope>
    <source>
        <strain evidence="4 5">DSM 15361</strain>
    </source>
</reference>
<comment type="caution">
    <text evidence="4">The sequence shown here is derived from an EMBL/GenBank/DDBJ whole genome shotgun (WGS) entry which is preliminary data.</text>
</comment>
<dbReference type="PANTHER" id="PTHR48051">
    <property type="match status" value="1"/>
</dbReference>
<accession>A0A2W7ISM2</accession>
<keyword evidence="5" id="KW-1185">Reference proteome</keyword>
<dbReference type="Proteomes" id="UP000249542">
    <property type="component" value="Unassembled WGS sequence"/>
</dbReference>
<sequence length="840" mass="95468">MSTIIKAPLFNFFEIETSFEAIKSCENYPEAFYYEIFVIAKAAANKEIRTECANIIKKQAPEALQLAFKSRKKLTQKGGVKSVNARLISILEYGLLSEELDLFKLYTLIHKEPELGLFSFSTEFLDRLLKHPYLLGRFNGMESLKIGLKKEGEGYASLIQEVPKLTSLKSLEIEADFTQLPEDLGNLANLKKMKLTMPFLKDIPASIVNLKALKKLSIKGAYVFGNRAANTNLIEFGWLTELPKLKVLKLHYVDVQDLSEVVFPASLKDIELFSLDALTALPQDLQHLKKLKRFKVTSNSLQQLPSGIENLPKLELFEVNASELKSISADFFFGFDSKPNLVTKIGNRNVDIEPMTEVSTRNEVVLDTPKLLNYVLDNAAFFTELKTISINCPAPETKNTNTLAAFKSLEHLSYKLEPNLEWLFDGLNTCGNLESITLFKNTSYATRVDEEASLAVIPKGLSEIEKLKELTIQFENHLVLNTDVLPKQMEQLTLKGLKEIELGNTKITAKNVNVEHTPITNLKAFYKLIDADEMNLGKNNSFVLSDPTFSFLKQPEQIKTYQYAGPAKNIGGLLKRCPNLEDLTVEFPKEKPEYCEEFSAYKSLNLKKLEIQNYKGDSETLKTVLEQLPNLEYLELRSCEGLNDFPKVNLNSLKIMVVYECDIKTISGLNVPKIEAFKVSFCEHFDYDAVSSVSQWKSLKYLWFEQISNAMKSYPKAISNLNLDTLVINGKYSKRKIPKWLGTMKSLRVLGVEGFKQVTLPEELAALTQLKVLSINGCDFTERISESFRNLNLEKLVYWTSKFSGSNMKSEIYEPLVGKLVPQRYFDDEDRYEPFQFSKK</sequence>
<evidence type="ECO:0000313" key="4">
    <source>
        <dbReference type="EMBL" id="PZW42457.1"/>
    </source>
</evidence>
<organism evidence="4 5">
    <name type="scientific">Mesonia algae</name>
    <dbReference type="NCBI Taxonomy" id="213248"/>
    <lineage>
        <taxon>Bacteria</taxon>
        <taxon>Pseudomonadati</taxon>
        <taxon>Bacteroidota</taxon>
        <taxon>Flavobacteriia</taxon>
        <taxon>Flavobacteriales</taxon>
        <taxon>Flavobacteriaceae</taxon>
        <taxon>Mesonia</taxon>
    </lineage>
</organism>
<dbReference type="RefSeq" id="WP_111540116.1">
    <property type="nucleotide sequence ID" value="NZ_QKYV01000002.1"/>
</dbReference>
<proteinExistence type="predicted"/>
<protein>
    <submittedName>
        <fullName evidence="4">Leucine-rich repeat (LRR) protein</fullName>
    </submittedName>
</protein>
<evidence type="ECO:0000313" key="5">
    <source>
        <dbReference type="Proteomes" id="UP000249542"/>
    </source>
</evidence>
<keyword evidence="1" id="KW-0433">Leucine-rich repeat</keyword>
<keyword evidence="2" id="KW-0677">Repeat</keyword>
<evidence type="ECO:0000256" key="1">
    <source>
        <dbReference type="ARBA" id="ARBA00022614"/>
    </source>
</evidence>
<dbReference type="Pfam" id="PF23622">
    <property type="entry name" value="LRR_At1g61320_AtMIF1"/>
    <property type="match status" value="1"/>
</dbReference>